<sequence length="83" mass="8881">MFYLDSSISLHICIPIFLVLQQPVISSEHRQAKPVQPAAASFNSTVHLLSSAVIALKVGAFCAGRLQGLFSCTVFAQCGGKPY</sequence>
<protein>
    <submittedName>
        <fullName evidence="1">Uncharacterized protein</fullName>
    </submittedName>
</protein>
<evidence type="ECO:0000313" key="1">
    <source>
        <dbReference type="EMBL" id="KAG9355315.1"/>
    </source>
</evidence>
<organism evidence="1 2">
    <name type="scientific">Albula glossodonta</name>
    <name type="common">roundjaw bonefish</name>
    <dbReference type="NCBI Taxonomy" id="121402"/>
    <lineage>
        <taxon>Eukaryota</taxon>
        <taxon>Metazoa</taxon>
        <taxon>Chordata</taxon>
        <taxon>Craniata</taxon>
        <taxon>Vertebrata</taxon>
        <taxon>Euteleostomi</taxon>
        <taxon>Actinopterygii</taxon>
        <taxon>Neopterygii</taxon>
        <taxon>Teleostei</taxon>
        <taxon>Albuliformes</taxon>
        <taxon>Albulidae</taxon>
        <taxon>Albula</taxon>
    </lineage>
</organism>
<dbReference type="AlphaFoldDB" id="A0A8T2PVF7"/>
<dbReference type="Proteomes" id="UP000824540">
    <property type="component" value="Unassembled WGS sequence"/>
</dbReference>
<proteinExistence type="predicted"/>
<gene>
    <name evidence="1" type="ORF">JZ751_000153</name>
</gene>
<evidence type="ECO:0000313" key="2">
    <source>
        <dbReference type="Proteomes" id="UP000824540"/>
    </source>
</evidence>
<dbReference type="EMBL" id="JAFBMS010000001">
    <property type="protein sequence ID" value="KAG9355315.1"/>
    <property type="molecule type" value="Genomic_DNA"/>
</dbReference>
<accession>A0A8T2PVF7</accession>
<comment type="caution">
    <text evidence="1">The sequence shown here is derived from an EMBL/GenBank/DDBJ whole genome shotgun (WGS) entry which is preliminary data.</text>
</comment>
<reference evidence="1" key="1">
    <citation type="thesis" date="2021" institute="BYU ScholarsArchive" country="Provo, UT, USA">
        <title>Applications of and Algorithms for Genome Assembly and Genomic Analyses with an Emphasis on Marine Teleosts.</title>
        <authorList>
            <person name="Pickett B.D."/>
        </authorList>
    </citation>
    <scope>NUCLEOTIDE SEQUENCE</scope>
    <source>
        <strain evidence="1">HI-2016</strain>
    </source>
</reference>
<keyword evidence="2" id="KW-1185">Reference proteome</keyword>
<name>A0A8T2PVF7_9TELE</name>